<feature type="compositionally biased region" description="Polar residues" evidence="1">
    <location>
        <begin position="1"/>
        <end position="15"/>
    </location>
</feature>
<dbReference type="AlphaFoldDB" id="A0ABD5SMJ8"/>
<protein>
    <submittedName>
        <fullName evidence="2">Uncharacterized protein</fullName>
    </submittedName>
</protein>
<reference evidence="2 3" key="1">
    <citation type="journal article" date="2019" name="Int. J. Syst. Evol. Microbiol.">
        <title>The Global Catalogue of Microorganisms (GCM) 10K type strain sequencing project: providing services to taxonomists for standard genome sequencing and annotation.</title>
        <authorList>
            <consortium name="The Broad Institute Genomics Platform"/>
            <consortium name="The Broad Institute Genome Sequencing Center for Infectious Disease"/>
            <person name="Wu L."/>
            <person name="Ma J."/>
        </authorList>
    </citation>
    <scope>NUCLEOTIDE SEQUENCE [LARGE SCALE GENOMIC DNA]</scope>
    <source>
        <strain evidence="2 3">LMG 29247</strain>
    </source>
</reference>
<evidence type="ECO:0000313" key="2">
    <source>
        <dbReference type="EMBL" id="MFC6766238.1"/>
    </source>
</evidence>
<comment type="caution">
    <text evidence="2">The sequence shown here is derived from an EMBL/GenBank/DDBJ whole genome shotgun (WGS) entry which is preliminary data.</text>
</comment>
<organism evidence="2 3">
    <name type="scientific">Natrinema soli</name>
    <dbReference type="NCBI Taxonomy" id="1930624"/>
    <lineage>
        <taxon>Archaea</taxon>
        <taxon>Methanobacteriati</taxon>
        <taxon>Methanobacteriota</taxon>
        <taxon>Stenosarchaea group</taxon>
        <taxon>Halobacteria</taxon>
        <taxon>Halobacteriales</taxon>
        <taxon>Natrialbaceae</taxon>
        <taxon>Natrinema</taxon>
    </lineage>
</organism>
<name>A0ABD5SMJ8_9EURY</name>
<keyword evidence="3" id="KW-1185">Reference proteome</keyword>
<evidence type="ECO:0000256" key="1">
    <source>
        <dbReference type="SAM" id="MobiDB-lite"/>
    </source>
</evidence>
<sequence>MSTASASGSFETRSVSLDDETRGVPNHADLERFTVDRRRRYSTH</sequence>
<proteinExistence type="predicted"/>
<evidence type="ECO:0000313" key="3">
    <source>
        <dbReference type="Proteomes" id="UP001596383"/>
    </source>
</evidence>
<gene>
    <name evidence="2" type="ORF">ACFQE6_14945</name>
</gene>
<accession>A0ABD5SMJ8</accession>
<dbReference type="EMBL" id="JBHSWV010000228">
    <property type="protein sequence ID" value="MFC6766238.1"/>
    <property type="molecule type" value="Genomic_DNA"/>
</dbReference>
<dbReference type="Proteomes" id="UP001596383">
    <property type="component" value="Unassembled WGS sequence"/>
</dbReference>
<feature type="region of interest" description="Disordered" evidence="1">
    <location>
        <begin position="1"/>
        <end position="44"/>
    </location>
</feature>
<dbReference type="RefSeq" id="WP_273739210.1">
    <property type="nucleotide sequence ID" value="NZ_JAQIVI010000228.1"/>
</dbReference>